<comment type="caution">
    <text evidence="12">The sequence shown here is derived from an EMBL/GenBank/DDBJ whole genome shotgun (WGS) entry which is preliminary data.</text>
</comment>
<gene>
    <name evidence="12" type="ORF">A7U60_g848</name>
</gene>
<dbReference type="GO" id="GO:0005634">
    <property type="term" value="C:nucleus"/>
    <property type="evidence" value="ECO:0007669"/>
    <property type="project" value="UniProtKB-SubCell"/>
</dbReference>
<dbReference type="GO" id="GO:0006335">
    <property type="term" value="P:DNA replication-dependent chromatin assembly"/>
    <property type="evidence" value="ECO:0007669"/>
    <property type="project" value="InterPro"/>
</dbReference>
<feature type="compositionally biased region" description="Low complexity" evidence="10">
    <location>
        <begin position="536"/>
        <end position="548"/>
    </location>
</feature>
<feature type="compositionally biased region" description="Polar residues" evidence="10">
    <location>
        <begin position="250"/>
        <end position="259"/>
    </location>
</feature>
<feature type="compositionally biased region" description="Pro residues" evidence="10">
    <location>
        <begin position="292"/>
        <end position="306"/>
    </location>
</feature>
<feature type="repeat" description="WD" evidence="9">
    <location>
        <begin position="196"/>
        <end position="230"/>
    </location>
</feature>
<dbReference type="PANTHER" id="PTHR15271">
    <property type="entry name" value="CHROMATIN ASSEMBLY FACTOR 1 SUBUNIT B"/>
    <property type="match status" value="1"/>
</dbReference>
<keyword evidence="3 9" id="KW-0853">WD repeat</keyword>
<sequence>MRVRTLEIRWHDNKPINSCDFQPVPPKKARPANERDFTTQSYRLATAGEDNNVRVWMVYPNILPPNVAESVSAGSSALPAPHPPRVEYLSTLSKHQAPVNVVRFSPNGELIASAGDDGMVIIWSPSANAPNAAYGSEPDEHSYEKEFWKARTPFRCTTMQVYDLAWSPTGEYIITGSTDNTARIFTSADGKCVREIAEHSHFVQGVSWDPMDEYIATQSSDRAVHVYSINAKHGPGAFEVHAVGRNTKMNVKSSRTPSVGVSRKRGRSARKESTATASDAESIIASDRDEIYPPPPPVSMPMPITPAPSIASTPSASGPAFLPPPSERTMSRRSSFSSVAPGSPAPSHYSNSHIGRSPSPMPPLPAIRAPPSPQMIAQSRLYGDESFTNFYRRLTFSPDGALLLTPSGHFEDPSNIAALMGGESLRGRRGHPGDGMPADPTSASSVYIYSRANFARPPIAQLPGHKKASVAVKFSPVLFTLRPGVTGAQAPPEPRMANVAVERGSGEQVEIDMVGPIALTASIASVSTSDSQTQGPSSRPESRSQSRVPPSPSPQTPHPSQTLPSPALSAIDGVPQTPAHIQRPSSASTTPAPSTAGTGTTAGASAPQTGSVFALPYRMLFAVATMDTITIHDTQQASPIALLTKLHYDEFTDMAWSPDGQCLMLTSRDGYCTIVIFDQILPAYHIQQSSLQLESIALAHHMSTNSHPHSHHHSHSHSQGSLPPSAHVTPSPTPAKRSAPLPPLERPASRGASSIGANYCFPPPESTASSSNAAPSASGSSETSKTELEVEGEISVTTNEPPKKKRRVALTRVGDVDS</sequence>
<feature type="compositionally biased region" description="Low complexity" evidence="10">
    <location>
        <begin position="307"/>
        <end position="320"/>
    </location>
</feature>
<comment type="similarity">
    <text evidence="2">Belongs to the WD repeat HIR1 family.</text>
</comment>
<protein>
    <submittedName>
        <fullName evidence="12">WD40 repeat-like protein</fullName>
    </submittedName>
</protein>
<dbReference type="SMART" id="SM00320">
    <property type="entry name" value="WD40"/>
    <property type="match status" value="5"/>
</dbReference>
<dbReference type="SUPFAM" id="SSF50978">
    <property type="entry name" value="WD40 repeat-like"/>
    <property type="match status" value="1"/>
</dbReference>
<feature type="compositionally biased region" description="Polar residues" evidence="10">
    <location>
        <begin position="525"/>
        <end position="535"/>
    </location>
</feature>
<evidence type="ECO:0000256" key="5">
    <source>
        <dbReference type="ARBA" id="ARBA00022763"/>
    </source>
</evidence>
<feature type="repeat" description="WD" evidence="9">
    <location>
        <begin position="154"/>
        <end position="195"/>
    </location>
</feature>
<evidence type="ECO:0000313" key="12">
    <source>
        <dbReference type="EMBL" id="OCB91854.1"/>
    </source>
</evidence>
<dbReference type="InterPro" id="IPR045145">
    <property type="entry name" value="PTHR15271"/>
</dbReference>
<feature type="region of interest" description="Disordered" evidence="10">
    <location>
        <begin position="525"/>
        <end position="607"/>
    </location>
</feature>
<proteinExistence type="inferred from homology"/>
<feature type="compositionally biased region" description="Low complexity" evidence="10">
    <location>
        <begin position="766"/>
        <end position="781"/>
    </location>
</feature>
<dbReference type="PANTHER" id="PTHR15271:SF4">
    <property type="entry name" value="CHROMATIN ASSEMBLY FACTOR 1 SUBUNIT B"/>
    <property type="match status" value="1"/>
</dbReference>
<keyword evidence="8" id="KW-0539">Nucleus</keyword>
<dbReference type="InterPro" id="IPR055410">
    <property type="entry name" value="Beta-prop_CAF1B_HIR1"/>
</dbReference>
<dbReference type="GO" id="GO:0006334">
    <property type="term" value="P:nucleosome assembly"/>
    <property type="evidence" value="ECO:0007669"/>
    <property type="project" value="TreeGrafter"/>
</dbReference>
<evidence type="ECO:0000313" key="13">
    <source>
        <dbReference type="Proteomes" id="UP000757232"/>
    </source>
</evidence>
<dbReference type="InterPro" id="IPR015943">
    <property type="entry name" value="WD40/YVTN_repeat-like_dom_sf"/>
</dbReference>
<evidence type="ECO:0000256" key="6">
    <source>
        <dbReference type="ARBA" id="ARBA00022853"/>
    </source>
</evidence>
<evidence type="ECO:0000256" key="2">
    <source>
        <dbReference type="ARBA" id="ARBA00007306"/>
    </source>
</evidence>
<dbReference type="InterPro" id="IPR036322">
    <property type="entry name" value="WD40_repeat_dom_sf"/>
</dbReference>
<evidence type="ECO:0000256" key="8">
    <source>
        <dbReference type="ARBA" id="ARBA00023242"/>
    </source>
</evidence>
<dbReference type="Proteomes" id="UP000757232">
    <property type="component" value="Unassembled WGS sequence"/>
</dbReference>
<dbReference type="InterPro" id="IPR001680">
    <property type="entry name" value="WD40_rpt"/>
</dbReference>
<evidence type="ECO:0000256" key="1">
    <source>
        <dbReference type="ARBA" id="ARBA00004123"/>
    </source>
</evidence>
<evidence type="ECO:0000256" key="7">
    <source>
        <dbReference type="ARBA" id="ARBA00023204"/>
    </source>
</evidence>
<feature type="domain" description="CAF1B/HIR1 beta-propeller" evidence="11">
    <location>
        <begin position="608"/>
        <end position="679"/>
    </location>
</feature>
<evidence type="ECO:0000256" key="4">
    <source>
        <dbReference type="ARBA" id="ARBA00022737"/>
    </source>
</evidence>
<dbReference type="PROSITE" id="PS50082">
    <property type="entry name" value="WD_REPEATS_2"/>
    <property type="match status" value="3"/>
</dbReference>
<evidence type="ECO:0000256" key="9">
    <source>
        <dbReference type="PROSITE-ProRule" id="PRU00221"/>
    </source>
</evidence>
<organism evidence="12 13">
    <name type="scientific">Sanghuangporus baumii</name>
    <name type="common">Phellinus baumii</name>
    <dbReference type="NCBI Taxonomy" id="108892"/>
    <lineage>
        <taxon>Eukaryota</taxon>
        <taxon>Fungi</taxon>
        <taxon>Dikarya</taxon>
        <taxon>Basidiomycota</taxon>
        <taxon>Agaricomycotina</taxon>
        <taxon>Agaricomycetes</taxon>
        <taxon>Hymenochaetales</taxon>
        <taxon>Hymenochaetaceae</taxon>
        <taxon>Sanghuangporus</taxon>
    </lineage>
</organism>
<dbReference type="PROSITE" id="PS50294">
    <property type="entry name" value="WD_REPEATS_REGION"/>
    <property type="match status" value="1"/>
</dbReference>
<dbReference type="GO" id="GO:0006281">
    <property type="term" value="P:DNA repair"/>
    <property type="evidence" value="ECO:0007669"/>
    <property type="project" value="UniProtKB-KW"/>
</dbReference>
<accession>A0A9Q5I564</accession>
<dbReference type="Gene3D" id="2.130.10.10">
    <property type="entry name" value="YVTN repeat-like/Quinoprotein amine dehydrogenase"/>
    <property type="match status" value="2"/>
</dbReference>
<dbReference type="EMBL" id="LNZH02000056">
    <property type="protein sequence ID" value="OCB91854.1"/>
    <property type="molecule type" value="Genomic_DNA"/>
</dbReference>
<feature type="compositionally biased region" description="Pro residues" evidence="10">
    <location>
        <begin position="359"/>
        <end position="371"/>
    </location>
</feature>
<keyword evidence="5" id="KW-0227">DNA damage</keyword>
<dbReference type="OrthoDB" id="71227at2759"/>
<feature type="domain" description="CAF1B/HIR1 beta-propeller" evidence="11">
    <location>
        <begin position="1"/>
        <end position="233"/>
    </location>
</feature>
<dbReference type="Pfam" id="PF24105">
    <property type="entry name" value="Beta-prop_CAF1B_HIR1"/>
    <property type="match status" value="2"/>
</dbReference>
<keyword evidence="6" id="KW-0156">Chromatin regulator</keyword>
<evidence type="ECO:0000256" key="3">
    <source>
        <dbReference type="ARBA" id="ARBA00022574"/>
    </source>
</evidence>
<dbReference type="AlphaFoldDB" id="A0A9Q5I564"/>
<reference evidence="12" key="1">
    <citation type="submission" date="2016-06" db="EMBL/GenBank/DDBJ databases">
        <title>Draft Genome sequence of the fungus Inonotus baumii.</title>
        <authorList>
            <person name="Zhu H."/>
            <person name="Lin W."/>
        </authorList>
    </citation>
    <scope>NUCLEOTIDE SEQUENCE</scope>
    <source>
        <strain evidence="12">821</strain>
    </source>
</reference>
<evidence type="ECO:0000256" key="10">
    <source>
        <dbReference type="SAM" id="MobiDB-lite"/>
    </source>
</evidence>
<feature type="region of interest" description="Disordered" evidence="10">
    <location>
        <begin position="250"/>
        <end position="371"/>
    </location>
</feature>
<keyword evidence="4" id="KW-0677">Repeat</keyword>
<comment type="subcellular location">
    <subcellularLocation>
        <location evidence="1">Nucleus</location>
    </subcellularLocation>
</comment>
<keyword evidence="13" id="KW-1185">Reference proteome</keyword>
<dbReference type="GO" id="GO:0033186">
    <property type="term" value="C:CAF-1 complex"/>
    <property type="evidence" value="ECO:0007669"/>
    <property type="project" value="TreeGrafter"/>
</dbReference>
<feature type="compositionally biased region" description="Low complexity" evidence="10">
    <location>
        <begin position="584"/>
        <end position="607"/>
    </location>
</feature>
<name>A0A9Q5I564_SANBA</name>
<feature type="repeat" description="WD" evidence="9">
    <location>
        <begin position="92"/>
        <end position="124"/>
    </location>
</feature>
<feature type="region of interest" description="Disordered" evidence="10">
    <location>
        <begin position="703"/>
        <end position="818"/>
    </location>
</feature>
<evidence type="ECO:0000259" key="11">
    <source>
        <dbReference type="Pfam" id="PF24105"/>
    </source>
</evidence>
<keyword evidence="7" id="KW-0234">DNA repair</keyword>